<reference evidence="2 3" key="1">
    <citation type="submission" date="2014-04" db="EMBL/GenBank/DDBJ databases">
        <authorList>
            <consortium name="DOE Joint Genome Institute"/>
            <person name="Kuo A."/>
            <person name="Kohler A."/>
            <person name="Nagy L.G."/>
            <person name="Floudas D."/>
            <person name="Copeland A."/>
            <person name="Barry K.W."/>
            <person name="Cichocki N."/>
            <person name="Veneault-Fourrey C."/>
            <person name="LaButti K."/>
            <person name="Lindquist E.A."/>
            <person name="Lipzen A."/>
            <person name="Lundell T."/>
            <person name="Morin E."/>
            <person name="Murat C."/>
            <person name="Sun H."/>
            <person name="Tunlid A."/>
            <person name="Henrissat B."/>
            <person name="Grigoriev I.V."/>
            <person name="Hibbett D.S."/>
            <person name="Martin F."/>
            <person name="Nordberg H.P."/>
            <person name="Cantor M.N."/>
            <person name="Hua S.X."/>
        </authorList>
    </citation>
    <scope>NUCLEOTIDE SEQUENCE [LARGE SCALE GENOMIC DNA]</scope>
    <source>
        <strain evidence="2 3">LaAM-08-1</strain>
    </source>
</reference>
<evidence type="ECO:0000256" key="1">
    <source>
        <dbReference type="SAM" id="MobiDB-lite"/>
    </source>
</evidence>
<dbReference type="Proteomes" id="UP000054477">
    <property type="component" value="Unassembled WGS sequence"/>
</dbReference>
<proteinExistence type="predicted"/>
<dbReference type="HOGENOM" id="CLU_2638426_0_0_1"/>
<evidence type="ECO:0000313" key="3">
    <source>
        <dbReference type="Proteomes" id="UP000054477"/>
    </source>
</evidence>
<organism evidence="2 3">
    <name type="scientific">Laccaria amethystina LaAM-08-1</name>
    <dbReference type="NCBI Taxonomy" id="1095629"/>
    <lineage>
        <taxon>Eukaryota</taxon>
        <taxon>Fungi</taxon>
        <taxon>Dikarya</taxon>
        <taxon>Basidiomycota</taxon>
        <taxon>Agaricomycotina</taxon>
        <taxon>Agaricomycetes</taxon>
        <taxon>Agaricomycetidae</taxon>
        <taxon>Agaricales</taxon>
        <taxon>Agaricineae</taxon>
        <taxon>Hydnangiaceae</taxon>
        <taxon>Laccaria</taxon>
    </lineage>
</organism>
<dbReference type="EMBL" id="KN838743">
    <property type="protein sequence ID" value="KIJ95789.1"/>
    <property type="molecule type" value="Genomic_DNA"/>
</dbReference>
<gene>
    <name evidence="2" type="ORF">K443DRAFT_108277</name>
</gene>
<keyword evidence="3" id="KW-1185">Reference proteome</keyword>
<protein>
    <submittedName>
        <fullName evidence="2">Uncharacterized protein</fullName>
    </submittedName>
</protein>
<dbReference type="AlphaFoldDB" id="A0A0C9WK42"/>
<name>A0A0C9WK42_9AGAR</name>
<sequence length="77" mass="8373">MDDLPQPSMDSPSINERPPPSLDGRSPPTLDERSLPPSMDGLPQPSTNGPSLPRWMVSPIPQGTASLPPNWGYRQRA</sequence>
<accession>A0A0C9WK42</accession>
<dbReference type="OrthoDB" id="6407164at2759"/>
<feature type="region of interest" description="Disordered" evidence="1">
    <location>
        <begin position="1"/>
        <end position="77"/>
    </location>
</feature>
<evidence type="ECO:0000313" key="2">
    <source>
        <dbReference type="EMBL" id="KIJ95789.1"/>
    </source>
</evidence>
<reference evidence="3" key="2">
    <citation type="submission" date="2015-01" db="EMBL/GenBank/DDBJ databases">
        <title>Evolutionary Origins and Diversification of the Mycorrhizal Mutualists.</title>
        <authorList>
            <consortium name="DOE Joint Genome Institute"/>
            <consortium name="Mycorrhizal Genomics Consortium"/>
            <person name="Kohler A."/>
            <person name="Kuo A."/>
            <person name="Nagy L.G."/>
            <person name="Floudas D."/>
            <person name="Copeland A."/>
            <person name="Barry K.W."/>
            <person name="Cichocki N."/>
            <person name="Veneault-Fourrey C."/>
            <person name="LaButti K."/>
            <person name="Lindquist E.A."/>
            <person name="Lipzen A."/>
            <person name="Lundell T."/>
            <person name="Morin E."/>
            <person name="Murat C."/>
            <person name="Riley R."/>
            <person name="Ohm R."/>
            <person name="Sun H."/>
            <person name="Tunlid A."/>
            <person name="Henrissat B."/>
            <person name="Grigoriev I.V."/>
            <person name="Hibbett D.S."/>
            <person name="Martin F."/>
        </authorList>
    </citation>
    <scope>NUCLEOTIDE SEQUENCE [LARGE SCALE GENOMIC DNA]</scope>
    <source>
        <strain evidence="3">LaAM-08-1</strain>
    </source>
</reference>